<name>A0A9W6V958_9PSEU</name>
<protein>
    <submittedName>
        <fullName evidence="1">Uncharacterized protein</fullName>
    </submittedName>
</protein>
<sequence length="278" mass="30586">MLEERVRFTEGEAAANLRTVLELCAAGEITCGRKTGLPLASGIHVVETHLVDGDFYEDDPIAAFAWPLLLQAGGLARVEGIQLQLTPSGQAALTEPAADVIRRLWQSWLTDGVIDEFSRIEEIQGPEQALTDVTPRRKVVAAALATCRLGKWVDVDALFERMQRDGLDPTIALNYKLVGDLYLVDPYYGGLGDDDWELLEGRYTLAVLFEYAATLGLIDVDYVHPDGAREDYRDNWGGDDLDALSRYDGLVAISLNALGAYALGLSDTYERPLTSHNR</sequence>
<dbReference type="EMBL" id="BSSD01000002">
    <property type="protein sequence ID" value="GLW90633.1"/>
    <property type="molecule type" value="Genomic_DNA"/>
</dbReference>
<accession>A0A9W6V958</accession>
<dbReference type="RefSeq" id="WP_285608976.1">
    <property type="nucleotide sequence ID" value="NZ_BSSD01000002.1"/>
</dbReference>
<comment type="caution">
    <text evidence="1">The sequence shown here is derived from an EMBL/GenBank/DDBJ whole genome shotgun (WGS) entry which is preliminary data.</text>
</comment>
<proteinExistence type="predicted"/>
<evidence type="ECO:0000313" key="1">
    <source>
        <dbReference type="EMBL" id="GLW90633.1"/>
    </source>
</evidence>
<dbReference type="AlphaFoldDB" id="A0A9W6V958"/>
<reference evidence="1" key="1">
    <citation type="submission" date="2023-02" db="EMBL/GenBank/DDBJ databases">
        <title>Actinokineospora globicatena NBRC 15670.</title>
        <authorList>
            <person name="Ichikawa N."/>
            <person name="Sato H."/>
            <person name="Tonouchi N."/>
        </authorList>
    </citation>
    <scope>NUCLEOTIDE SEQUENCE</scope>
    <source>
        <strain evidence="1">NBRC 15670</strain>
    </source>
</reference>
<keyword evidence="2" id="KW-1185">Reference proteome</keyword>
<gene>
    <name evidence="1" type="ORF">Aglo03_14490</name>
</gene>
<organism evidence="1 2">
    <name type="scientific">Actinokineospora globicatena</name>
    <dbReference type="NCBI Taxonomy" id="103729"/>
    <lineage>
        <taxon>Bacteria</taxon>
        <taxon>Bacillati</taxon>
        <taxon>Actinomycetota</taxon>
        <taxon>Actinomycetes</taxon>
        <taxon>Pseudonocardiales</taxon>
        <taxon>Pseudonocardiaceae</taxon>
        <taxon>Actinokineospora</taxon>
    </lineage>
</organism>
<evidence type="ECO:0000313" key="2">
    <source>
        <dbReference type="Proteomes" id="UP001165042"/>
    </source>
</evidence>
<dbReference type="Proteomes" id="UP001165042">
    <property type="component" value="Unassembled WGS sequence"/>
</dbReference>